<dbReference type="GO" id="GO:0030246">
    <property type="term" value="F:carbohydrate binding"/>
    <property type="evidence" value="ECO:0007669"/>
    <property type="project" value="TreeGrafter"/>
</dbReference>
<feature type="signal peptide" evidence="3">
    <location>
        <begin position="1"/>
        <end position="25"/>
    </location>
</feature>
<comment type="similarity">
    <text evidence="2">Belongs to the bacterial solute-binding protein 2 family.</text>
</comment>
<dbReference type="Gene3D" id="3.40.50.2300">
    <property type="match status" value="2"/>
</dbReference>
<dbReference type="RefSeq" id="WP_177158121.1">
    <property type="nucleotide sequence ID" value="NZ_JABCJE010000006.1"/>
</dbReference>
<accession>A0A850Q603</accession>
<name>A0A850Q603_9RHOB</name>
<dbReference type="AlphaFoldDB" id="A0A850Q603"/>
<protein>
    <submittedName>
        <fullName evidence="5">Substrate-binding domain-containing protein</fullName>
    </submittedName>
</protein>
<dbReference type="PANTHER" id="PTHR30036:SF7">
    <property type="entry name" value="ABC TRANSPORTER PERIPLASMIC-BINDING PROTEIN YPHF"/>
    <property type="match status" value="1"/>
</dbReference>
<evidence type="ECO:0000313" key="6">
    <source>
        <dbReference type="Proteomes" id="UP000592216"/>
    </source>
</evidence>
<dbReference type="SUPFAM" id="SSF53822">
    <property type="entry name" value="Periplasmic binding protein-like I"/>
    <property type="match status" value="1"/>
</dbReference>
<dbReference type="Proteomes" id="UP000592216">
    <property type="component" value="Unassembled WGS sequence"/>
</dbReference>
<gene>
    <name evidence="5" type="ORF">HJ536_13535</name>
</gene>
<feature type="domain" description="Periplasmic binding protein" evidence="4">
    <location>
        <begin position="28"/>
        <end position="288"/>
    </location>
</feature>
<dbReference type="Pfam" id="PF13407">
    <property type="entry name" value="Peripla_BP_4"/>
    <property type="match status" value="1"/>
</dbReference>
<organism evidence="5 6">
    <name type="scientific">Donghicola mangrovi</name>
    <dbReference type="NCBI Taxonomy" id="2729614"/>
    <lineage>
        <taxon>Bacteria</taxon>
        <taxon>Pseudomonadati</taxon>
        <taxon>Pseudomonadota</taxon>
        <taxon>Alphaproteobacteria</taxon>
        <taxon>Rhodobacterales</taxon>
        <taxon>Roseobacteraceae</taxon>
        <taxon>Donghicola</taxon>
    </lineage>
</organism>
<dbReference type="InterPro" id="IPR050555">
    <property type="entry name" value="Bact_Solute-Bind_Prot2"/>
</dbReference>
<evidence type="ECO:0000256" key="3">
    <source>
        <dbReference type="SAM" id="SignalP"/>
    </source>
</evidence>
<feature type="chain" id="PRO_5032278297" evidence="3">
    <location>
        <begin position="26"/>
        <end position="322"/>
    </location>
</feature>
<evidence type="ECO:0000259" key="4">
    <source>
        <dbReference type="Pfam" id="PF13407"/>
    </source>
</evidence>
<evidence type="ECO:0000313" key="5">
    <source>
        <dbReference type="EMBL" id="NVO24383.1"/>
    </source>
</evidence>
<dbReference type="PANTHER" id="PTHR30036">
    <property type="entry name" value="D-XYLOSE-BINDING PERIPLASMIC PROTEIN"/>
    <property type="match status" value="1"/>
</dbReference>
<proteinExistence type="inferred from homology"/>
<dbReference type="EMBL" id="JABCJE010000006">
    <property type="protein sequence ID" value="NVO24383.1"/>
    <property type="molecule type" value="Genomic_DNA"/>
</dbReference>
<evidence type="ECO:0000256" key="1">
    <source>
        <dbReference type="ARBA" id="ARBA00004418"/>
    </source>
</evidence>
<comment type="subcellular location">
    <subcellularLocation>
        <location evidence="1">Periplasm</location>
    </subcellularLocation>
</comment>
<keyword evidence="3" id="KW-0732">Signal</keyword>
<evidence type="ECO:0000256" key="2">
    <source>
        <dbReference type="ARBA" id="ARBA00007639"/>
    </source>
</evidence>
<sequence length="322" mass="33211">MKLTNTLKATAAAAVLALSSAPAFAADIAVIAGSIEDGFFNLIKKGVDDATLVVQANGGSVNYLRTQNYDNFGPDLVALINQAVAQGVDGIAIPVWVPEAQVPALQAAADKGITIMMYNSGQNVKEDVHGVNYFGSDEFVAGQAGGAYMAKNGAKKILCHIQIPGAINLETRCEGVKDGAEANGAEVTILRVPANLDGDITGTAEAIKSELVGDQSIDAVITLAAWASDAATNAVAQINAVDRVKVGTFDMNPAVLDRIKAGTQTMAIDQQPYLQGFLATSMLAAHLDFGTELATDPVLTGPAIVDASNVDTAIEGVKLGAR</sequence>
<dbReference type="InterPro" id="IPR028082">
    <property type="entry name" value="Peripla_BP_I"/>
</dbReference>
<comment type="caution">
    <text evidence="5">The sequence shown here is derived from an EMBL/GenBank/DDBJ whole genome shotgun (WGS) entry which is preliminary data.</text>
</comment>
<reference evidence="5 6" key="1">
    <citation type="submission" date="2020-04" db="EMBL/GenBank/DDBJ databases">
        <title>Donghicola sp., a member of the Rhodobacteraceae family isolated from mangrove forest in Thailand.</title>
        <authorList>
            <person name="Charoenyingcharoen P."/>
            <person name="Yukphan P."/>
        </authorList>
    </citation>
    <scope>NUCLEOTIDE SEQUENCE [LARGE SCALE GENOMIC DNA]</scope>
    <source>
        <strain evidence="5 6">B5-SW-15</strain>
    </source>
</reference>
<dbReference type="InterPro" id="IPR025997">
    <property type="entry name" value="SBP_2_dom"/>
</dbReference>
<dbReference type="GO" id="GO:0030288">
    <property type="term" value="C:outer membrane-bounded periplasmic space"/>
    <property type="evidence" value="ECO:0007669"/>
    <property type="project" value="TreeGrafter"/>
</dbReference>